<evidence type="ECO:0000313" key="10">
    <source>
        <dbReference type="Proteomes" id="UP000265520"/>
    </source>
</evidence>
<keyword evidence="10" id="KW-1185">Reference proteome</keyword>
<keyword evidence="6" id="KW-0131">Cell cycle</keyword>
<feature type="domain" description="SOSEKI DIX-like" evidence="8">
    <location>
        <begin position="1"/>
        <end position="44"/>
    </location>
</feature>
<comment type="caution">
    <text evidence="9">The sequence shown here is derived from an EMBL/GenBank/DDBJ whole genome shotgun (WGS) entry which is preliminary data.</text>
</comment>
<protein>
    <submittedName>
        <fullName evidence="9">Protein UPSTREAM OF FLC-like</fullName>
    </submittedName>
</protein>
<keyword evidence="3" id="KW-1003">Cell membrane</keyword>
<reference evidence="9 10" key="1">
    <citation type="journal article" date="2018" name="Front. Plant Sci.">
        <title>Red Clover (Trifolium pratense) and Zigzag Clover (T. medium) - A Picture of Genomic Similarities and Differences.</title>
        <authorList>
            <person name="Dluhosova J."/>
            <person name="Istvanek J."/>
            <person name="Nedelnik J."/>
            <person name="Repkova J."/>
        </authorList>
    </citation>
    <scope>NUCLEOTIDE SEQUENCE [LARGE SCALE GENOMIC DNA]</scope>
    <source>
        <strain evidence="10">cv. 10/8</strain>
        <tissue evidence="9">Leaf</tissue>
    </source>
</reference>
<dbReference type="InterPro" id="IPR010369">
    <property type="entry name" value="SOK"/>
</dbReference>
<evidence type="ECO:0000256" key="4">
    <source>
        <dbReference type="ARBA" id="ARBA00022618"/>
    </source>
</evidence>
<dbReference type="EMBL" id="LXQA010573595">
    <property type="protein sequence ID" value="MCI60004.1"/>
    <property type="molecule type" value="Genomic_DNA"/>
</dbReference>
<keyword evidence="5" id="KW-0472">Membrane</keyword>
<keyword evidence="2" id="KW-0217">Developmental protein</keyword>
<dbReference type="GO" id="GO:0051258">
    <property type="term" value="P:protein polymerization"/>
    <property type="evidence" value="ECO:0007669"/>
    <property type="project" value="UniProtKB-ARBA"/>
</dbReference>
<feature type="non-terminal residue" evidence="9">
    <location>
        <position position="44"/>
    </location>
</feature>
<dbReference type="GO" id="GO:0005886">
    <property type="term" value="C:plasma membrane"/>
    <property type="evidence" value="ECO:0007669"/>
    <property type="project" value="UniProtKB-SubCell"/>
</dbReference>
<proteinExistence type="inferred from homology"/>
<dbReference type="AlphaFoldDB" id="A0A392THC1"/>
<evidence type="ECO:0000259" key="8">
    <source>
        <dbReference type="Pfam" id="PF06136"/>
    </source>
</evidence>
<evidence type="ECO:0000256" key="5">
    <source>
        <dbReference type="ARBA" id="ARBA00023136"/>
    </source>
</evidence>
<evidence type="ECO:0000256" key="3">
    <source>
        <dbReference type="ARBA" id="ARBA00022475"/>
    </source>
</evidence>
<dbReference type="PANTHER" id="PTHR31083">
    <property type="entry name" value="UPSTREAM OF FLC PROTEIN (DUF966)"/>
    <property type="match status" value="1"/>
</dbReference>
<dbReference type="Proteomes" id="UP000265520">
    <property type="component" value="Unassembled WGS sequence"/>
</dbReference>
<dbReference type="PANTHER" id="PTHR31083:SF4">
    <property type="entry name" value="PROTEIN SOSEKI 4-RELATED"/>
    <property type="match status" value="1"/>
</dbReference>
<comment type="subcellular location">
    <subcellularLocation>
        <location evidence="1">Cell membrane</location>
        <topology evidence="1">Peripheral membrane protein</topology>
        <orientation evidence="1">Cytoplasmic side</orientation>
    </subcellularLocation>
</comment>
<comment type="similarity">
    <text evidence="7">Belongs to the SOSEKI family.</text>
</comment>
<name>A0A392THC1_9FABA</name>
<evidence type="ECO:0000256" key="7">
    <source>
        <dbReference type="ARBA" id="ARBA00024211"/>
    </source>
</evidence>
<evidence type="ECO:0000256" key="1">
    <source>
        <dbReference type="ARBA" id="ARBA00004413"/>
    </source>
</evidence>
<dbReference type="Pfam" id="PF06136">
    <property type="entry name" value="SOK"/>
    <property type="match status" value="1"/>
</dbReference>
<organism evidence="9 10">
    <name type="scientific">Trifolium medium</name>
    <dbReference type="NCBI Taxonomy" id="97028"/>
    <lineage>
        <taxon>Eukaryota</taxon>
        <taxon>Viridiplantae</taxon>
        <taxon>Streptophyta</taxon>
        <taxon>Embryophyta</taxon>
        <taxon>Tracheophyta</taxon>
        <taxon>Spermatophyta</taxon>
        <taxon>Magnoliopsida</taxon>
        <taxon>eudicotyledons</taxon>
        <taxon>Gunneridae</taxon>
        <taxon>Pentapetalae</taxon>
        <taxon>rosids</taxon>
        <taxon>fabids</taxon>
        <taxon>Fabales</taxon>
        <taxon>Fabaceae</taxon>
        <taxon>Papilionoideae</taxon>
        <taxon>50 kb inversion clade</taxon>
        <taxon>NPAAA clade</taxon>
        <taxon>Hologalegina</taxon>
        <taxon>IRL clade</taxon>
        <taxon>Trifolieae</taxon>
        <taxon>Trifolium</taxon>
    </lineage>
</organism>
<evidence type="ECO:0000256" key="6">
    <source>
        <dbReference type="ARBA" id="ARBA00023306"/>
    </source>
</evidence>
<keyword evidence="4" id="KW-0132">Cell division</keyword>
<dbReference type="GO" id="GO:0051301">
    <property type="term" value="P:cell division"/>
    <property type="evidence" value="ECO:0007669"/>
    <property type="project" value="UniProtKB-KW"/>
</dbReference>
<evidence type="ECO:0000313" key="9">
    <source>
        <dbReference type="EMBL" id="MCI60004.1"/>
    </source>
</evidence>
<dbReference type="InterPro" id="IPR048351">
    <property type="entry name" value="SOK_DIX"/>
</dbReference>
<sequence>MATMYSWSSKRSYKNGFVWHDLSENDFIYPTQGQDYVLKGSEIL</sequence>
<evidence type="ECO:0000256" key="2">
    <source>
        <dbReference type="ARBA" id="ARBA00022473"/>
    </source>
</evidence>
<accession>A0A392THC1</accession>